<feature type="transmembrane region" description="Helical" evidence="1">
    <location>
        <begin position="107"/>
        <end position="130"/>
    </location>
</feature>
<dbReference type="GO" id="GO:0004175">
    <property type="term" value="F:endopeptidase activity"/>
    <property type="evidence" value="ECO:0007669"/>
    <property type="project" value="UniProtKB-ARBA"/>
</dbReference>
<keyword evidence="1" id="KW-1133">Transmembrane helix</keyword>
<dbReference type="OrthoDB" id="371054at2"/>
<keyword evidence="1" id="KW-0812">Transmembrane</keyword>
<organism evidence="3 4">
    <name type="scientific">Clostridium tarantellae</name>
    <dbReference type="NCBI Taxonomy" id="39493"/>
    <lineage>
        <taxon>Bacteria</taxon>
        <taxon>Bacillati</taxon>
        <taxon>Bacillota</taxon>
        <taxon>Clostridia</taxon>
        <taxon>Eubacteriales</taxon>
        <taxon>Clostridiaceae</taxon>
        <taxon>Clostridium</taxon>
    </lineage>
</organism>
<dbReference type="GO" id="GO:0008237">
    <property type="term" value="F:metallopeptidase activity"/>
    <property type="evidence" value="ECO:0007669"/>
    <property type="project" value="UniProtKB-KW"/>
</dbReference>
<evidence type="ECO:0000256" key="1">
    <source>
        <dbReference type="SAM" id="Phobius"/>
    </source>
</evidence>
<evidence type="ECO:0000313" key="3">
    <source>
        <dbReference type="EMBL" id="MPQ44394.1"/>
    </source>
</evidence>
<sequence>YILSSFLYFLENTDLKILILNLWYSILLLIYIYVSLSFLPYDKKNTFYNSKWLLWPVIVNLTTLIIYGFNVPYIENELKVNFILFALLFVCYISREKISSLNFNTSLITLLRILVIAILYKLILICVYELSGVTLVSSDKSFILTFLKGLIFPVIYEEILFRGFLLGTLSAFKLSKTKSNIIQSLIYGILHNIIFLEPSNIFLAIIYTCSHSLMGYLYGKAYLKSGSITCSIVLHSLCKAISFT</sequence>
<feature type="non-terminal residue" evidence="3">
    <location>
        <position position="1"/>
    </location>
</feature>
<dbReference type="PANTHER" id="PTHR43592">
    <property type="entry name" value="CAAX AMINO TERMINAL PROTEASE"/>
    <property type="match status" value="1"/>
</dbReference>
<feature type="transmembrane region" description="Helical" evidence="1">
    <location>
        <begin position="78"/>
        <end position="95"/>
    </location>
</feature>
<comment type="caution">
    <text evidence="3">The sequence shown here is derived from an EMBL/GenBank/DDBJ whole genome shotgun (WGS) entry which is preliminary data.</text>
</comment>
<dbReference type="RefSeq" id="WP_152890826.1">
    <property type="nucleotide sequence ID" value="NZ_WHJC01000206.1"/>
</dbReference>
<name>A0A6I1MMY6_9CLOT</name>
<keyword evidence="3" id="KW-0378">Hydrolase</keyword>
<accession>A0A6I1MMY6</accession>
<dbReference type="AlphaFoldDB" id="A0A6I1MMY6"/>
<feature type="domain" description="CAAX prenyl protease 2/Lysostaphin resistance protein A-like" evidence="2">
    <location>
        <begin position="142"/>
        <end position="240"/>
    </location>
</feature>
<protein>
    <submittedName>
        <fullName evidence="3">CPBP family intramembrane metalloprotease</fullName>
    </submittedName>
</protein>
<feature type="transmembrane region" description="Helical" evidence="1">
    <location>
        <begin position="53"/>
        <end position="72"/>
    </location>
</feature>
<dbReference type="EMBL" id="WHJC01000206">
    <property type="protein sequence ID" value="MPQ44394.1"/>
    <property type="molecule type" value="Genomic_DNA"/>
</dbReference>
<dbReference type="Proteomes" id="UP000430345">
    <property type="component" value="Unassembled WGS sequence"/>
</dbReference>
<feature type="transmembrane region" description="Helical" evidence="1">
    <location>
        <begin position="150"/>
        <end position="172"/>
    </location>
</feature>
<keyword evidence="1" id="KW-0472">Membrane</keyword>
<evidence type="ECO:0000259" key="2">
    <source>
        <dbReference type="Pfam" id="PF02517"/>
    </source>
</evidence>
<keyword evidence="3" id="KW-0482">Metalloprotease</keyword>
<dbReference type="Pfam" id="PF02517">
    <property type="entry name" value="Rce1-like"/>
    <property type="match status" value="1"/>
</dbReference>
<feature type="transmembrane region" description="Helical" evidence="1">
    <location>
        <begin position="20"/>
        <end position="41"/>
    </location>
</feature>
<dbReference type="GO" id="GO:0006508">
    <property type="term" value="P:proteolysis"/>
    <property type="evidence" value="ECO:0007669"/>
    <property type="project" value="UniProtKB-KW"/>
</dbReference>
<dbReference type="GO" id="GO:0080120">
    <property type="term" value="P:CAAX-box protein maturation"/>
    <property type="evidence" value="ECO:0007669"/>
    <property type="project" value="UniProtKB-ARBA"/>
</dbReference>
<keyword evidence="3" id="KW-0645">Protease</keyword>
<proteinExistence type="predicted"/>
<keyword evidence="4" id="KW-1185">Reference proteome</keyword>
<reference evidence="3 4" key="1">
    <citation type="submission" date="2019-10" db="EMBL/GenBank/DDBJ databases">
        <title>The Genome Sequence of Clostridium tarantellae Isolated from Fish Brain.</title>
        <authorList>
            <person name="Bano L."/>
            <person name="Kiel M."/>
            <person name="Sales G."/>
            <person name="Doxey A.C."/>
            <person name="Mansfield M.J."/>
            <person name="Schiavone M."/>
            <person name="Rossetto O."/>
            <person name="Pirazzini M."/>
            <person name="Dobrindt U."/>
            <person name="Montecucco C."/>
        </authorList>
    </citation>
    <scope>NUCLEOTIDE SEQUENCE [LARGE SCALE GENOMIC DNA]</scope>
    <source>
        <strain evidence="3 4">DSM 3997</strain>
    </source>
</reference>
<evidence type="ECO:0000313" key="4">
    <source>
        <dbReference type="Proteomes" id="UP000430345"/>
    </source>
</evidence>
<dbReference type="PANTHER" id="PTHR43592:SF15">
    <property type="entry name" value="CAAX AMINO TERMINAL PROTEASE FAMILY PROTEIN"/>
    <property type="match status" value="1"/>
</dbReference>
<dbReference type="InterPro" id="IPR003675">
    <property type="entry name" value="Rce1/LyrA-like_dom"/>
</dbReference>
<gene>
    <name evidence="3" type="ORF">GBZ86_11565</name>
</gene>
<feature type="transmembrane region" description="Helical" evidence="1">
    <location>
        <begin position="184"/>
        <end position="207"/>
    </location>
</feature>